<name>A0AAD7D8S5_MYCRO</name>
<dbReference type="EMBL" id="JARKIE010000106">
    <property type="protein sequence ID" value="KAJ7683689.1"/>
    <property type="molecule type" value="Genomic_DNA"/>
</dbReference>
<dbReference type="AlphaFoldDB" id="A0AAD7D8S5"/>
<comment type="caution">
    <text evidence="2">The sequence shown here is derived from an EMBL/GenBank/DDBJ whole genome shotgun (WGS) entry which is preliminary data.</text>
</comment>
<reference evidence="2" key="1">
    <citation type="submission" date="2023-03" db="EMBL/GenBank/DDBJ databases">
        <title>Massive genome expansion in bonnet fungi (Mycena s.s.) driven by repeated elements and novel gene families across ecological guilds.</title>
        <authorList>
            <consortium name="Lawrence Berkeley National Laboratory"/>
            <person name="Harder C.B."/>
            <person name="Miyauchi S."/>
            <person name="Viragh M."/>
            <person name="Kuo A."/>
            <person name="Thoen E."/>
            <person name="Andreopoulos B."/>
            <person name="Lu D."/>
            <person name="Skrede I."/>
            <person name="Drula E."/>
            <person name="Henrissat B."/>
            <person name="Morin E."/>
            <person name="Kohler A."/>
            <person name="Barry K."/>
            <person name="LaButti K."/>
            <person name="Morin E."/>
            <person name="Salamov A."/>
            <person name="Lipzen A."/>
            <person name="Mereny Z."/>
            <person name="Hegedus B."/>
            <person name="Baldrian P."/>
            <person name="Stursova M."/>
            <person name="Weitz H."/>
            <person name="Taylor A."/>
            <person name="Grigoriev I.V."/>
            <person name="Nagy L.G."/>
            <person name="Martin F."/>
            <person name="Kauserud H."/>
        </authorList>
    </citation>
    <scope>NUCLEOTIDE SEQUENCE</scope>
    <source>
        <strain evidence="2">CBHHK067</strain>
    </source>
</reference>
<proteinExistence type="predicted"/>
<evidence type="ECO:0000256" key="1">
    <source>
        <dbReference type="SAM" id="MobiDB-lite"/>
    </source>
</evidence>
<feature type="compositionally biased region" description="Basic and acidic residues" evidence="1">
    <location>
        <begin position="241"/>
        <end position="253"/>
    </location>
</feature>
<feature type="region of interest" description="Disordered" evidence="1">
    <location>
        <begin position="452"/>
        <end position="528"/>
    </location>
</feature>
<feature type="region of interest" description="Disordered" evidence="1">
    <location>
        <begin position="213"/>
        <end position="265"/>
    </location>
</feature>
<gene>
    <name evidence="2" type="ORF">B0H17DRAFT_1204986</name>
</gene>
<accession>A0AAD7D8S5</accession>
<feature type="compositionally biased region" description="Pro residues" evidence="1">
    <location>
        <begin position="213"/>
        <end position="230"/>
    </location>
</feature>
<dbReference type="Proteomes" id="UP001221757">
    <property type="component" value="Unassembled WGS sequence"/>
</dbReference>
<sequence length="528" mass="55666">MDVQMEREFCSNFKCCNMKLSDLHALFDHLGTCHQNRNIYALPFSMPCTGSSPTSHPHTYAAFSEFLQPMWPSPPPRPPLHLQKAKTLFAHQPLPLVSPTASESSSTSSTSSSAKHFNNMRSAYTRDNLYNPVSIPSTLRMDQPKESAVSWSISSPASFYGYYPPPAPTAPIFHAPTPLRPNAHAIPANVEAIDVDIPPPCVACLPAEPLPRPMPAPPASTPLSASPPPVLESEPAAAESGRPRPAAEDEPPAKRHCSSNASPSTPAASAFLAALRRRFFRPPPFRKGRAGAPVSADPAPPTVIIAAAEAVSGCSTAADSAMEVETNGDVNVCEEGEALGGGKTAVEVADGPDAVLSNDELAKTPDADAMLDSEQAAAEVVQDSDSTLVSPVRVKPAVYMDGKKKGFVCPVPGCIKAYLTLNGLRYHEQKGTCITADGVPCVVPVRTQPAPSAIPATVSPAATTSAPITPKKTPKPARRRLTPTRHSTRLASSANKKGVQSPCSPPRPRSVSLTLSFDASDSESGDSD</sequence>
<keyword evidence="3" id="KW-1185">Reference proteome</keyword>
<evidence type="ECO:0000313" key="2">
    <source>
        <dbReference type="EMBL" id="KAJ7683689.1"/>
    </source>
</evidence>
<evidence type="ECO:0008006" key="4">
    <source>
        <dbReference type="Google" id="ProtNLM"/>
    </source>
</evidence>
<protein>
    <recommendedName>
        <fullName evidence="4">C2H2-type domain-containing protein</fullName>
    </recommendedName>
</protein>
<feature type="compositionally biased region" description="Low complexity" evidence="1">
    <location>
        <begin position="452"/>
        <end position="471"/>
    </location>
</feature>
<evidence type="ECO:0000313" key="3">
    <source>
        <dbReference type="Proteomes" id="UP001221757"/>
    </source>
</evidence>
<feature type="compositionally biased region" description="Basic residues" evidence="1">
    <location>
        <begin position="472"/>
        <end position="488"/>
    </location>
</feature>
<organism evidence="2 3">
    <name type="scientific">Mycena rosella</name>
    <name type="common">Pink bonnet</name>
    <name type="synonym">Agaricus rosellus</name>
    <dbReference type="NCBI Taxonomy" id="1033263"/>
    <lineage>
        <taxon>Eukaryota</taxon>
        <taxon>Fungi</taxon>
        <taxon>Dikarya</taxon>
        <taxon>Basidiomycota</taxon>
        <taxon>Agaricomycotina</taxon>
        <taxon>Agaricomycetes</taxon>
        <taxon>Agaricomycetidae</taxon>
        <taxon>Agaricales</taxon>
        <taxon>Marasmiineae</taxon>
        <taxon>Mycenaceae</taxon>
        <taxon>Mycena</taxon>
    </lineage>
</organism>